<dbReference type="Proteomes" id="UP000250235">
    <property type="component" value="Unassembled WGS sequence"/>
</dbReference>
<feature type="compositionally biased region" description="Basic and acidic residues" evidence="8">
    <location>
        <begin position="1"/>
        <end position="14"/>
    </location>
</feature>
<dbReference type="GO" id="GO:0005886">
    <property type="term" value="C:plasma membrane"/>
    <property type="evidence" value="ECO:0007669"/>
    <property type="project" value="UniProtKB-SubCell"/>
</dbReference>
<dbReference type="PANTHER" id="PTHR33541:SF12">
    <property type="entry name" value="PROTEIN BIG GRAIN 1-LIKE A"/>
    <property type="match status" value="1"/>
</dbReference>
<evidence type="ECO:0008006" key="11">
    <source>
        <dbReference type="Google" id="ProtNLM"/>
    </source>
</evidence>
<comment type="function">
    <text evidence="1">Involved in auxin transport. Regulator of the auxin signaling pathway.</text>
</comment>
<dbReference type="OrthoDB" id="680041at2759"/>
<evidence type="ECO:0000256" key="5">
    <source>
        <dbReference type="ARBA" id="ARBA00022475"/>
    </source>
</evidence>
<evidence type="ECO:0000313" key="9">
    <source>
        <dbReference type="EMBL" id="KZV50164.1"/>
    </source>
</evidence>
<evidence type="ECO:0000256" key="8">
    <source>
        <dbReference type="SAM" id="MobiDB-lite"/>
    </source>
</evidence>
<evidence type="ECO:0000256" key="1">
    <source>
        <dbReference type="ARBA" id="ARBA00002281"/>
    </source>
</evidence>
<evidence type="ECO:0000256" key="3">
    <source>
        <dbReference type="ARBA" id="ARBA00010067"/>
    </source>
</evidence>
<keyword evidence="4" id="KW-0813">Transport</keyword>
<comment type="subcellular location">
    <subcellularLocation>
        <location evidence="2">Cell membrane</location>
    </subcellularLocation>
</comment>
<evidence type="ECO:0000313" key="10">
    <source>
        <dbReference type="Proteomes" id="UP000250235"/>
    </source>
</evidence>
<feature type="region of interest" description="Disordered" evidence="8">
    <location>
        <begin position="220"/>
        <end position="241"/>
    </location>
</feature>
<dbReference type="PANTHER" id="PTHR33541">
    <property type="entry name" value="PROTEIN BIG GRAIN 1-LIKE A-RELATED"/>
    <property type="match status" value="1"/>
</dbReference>
<keyword evidence="5" id="KW-1003">Cell membrane</keyword>
<keyword evidence="7" id="KW-0927">Auxin signaling pathway</keyword>
<accession>A0A2Z7CZM0</accession>
<comment type="similarity">
    <text evidence="3">Belongs to the BIG GRAIN 1 (BG1) plant protein family.</text>
</comment>
<organism evidence="9 10">
    <name type="scientific">Dorcoceras hygrometricum</name>
    <dbReference type="NCBI Taxonomy" id="472368"/>
    <lineage>
        <taxon>Eukaryota</taxon>
        <taxon>Viridiplantae</taxon>
        <taxon>Streptophyta</taxon>
        <taxon>Embryophyta</taxon>
        <taxon>Tracheophyta</taxon>
        <taxon>Spermatophyta</taxon>
        <taxon>Magnoliopsida</taxon>
        <taxon>eudicotyledons</taxon>
        <taxon>Gunneridae</taxon>
        <taxon>Pentapetalae</taxon>
        <taxon>asterids</taxon>
        <taxon>lamiids</taxon>
        <taxon>Lamiales</taxon>
        <taxon>Gesneriaceae</taxon>
        <taxon>Didymocarpoideae</taxon>
        <taxon>Trichosporeae</taxon>
        <taxon>Loxocarpinae</taxon>
        <taxon>Dorcoceras</taxon>
    </lineage>
</organism>
<name>A0A2Z7CZM0_9LAMI</name>
<dbReference type="GO" id="GO:0009734">
    <property type="term" value="P:auxin-activated signaling pathway"/>
    <property type="evidence" value="ECO:0007669"/>
    <property type="project" value="UniProtKB-KW"/>
</dbReference>
<dbReference type="EMBL" id="KQ992531">
    <property type="protein sequence ID" value="KZV50164.1"/>
    <property type="molecule type" value="Genomic_DNA"/>
</dbReference>
<evidence type="ECO:0000256" key="4">
    <source>
        <dbReference type="ARBA" id="ARBA00022448"/>
    </source>
</evidence>
<evidence type="ECO:0000256" key="2">
    <source>
        <dbReference type="ARBA" id="ARBA00004236"/>
    </source>
</evidence>
<dbReference type="AlphaFoldDB" id="A0A2Z7CZM0"/>
<protein>
    <recommendedName>
        <fullName evidence="11">Protein BIG GRAIN 1-like B</fullName>
    </recommendedName>
</protein>
<feature type="region of interest" description="Disordered" evidence="8">
    <location>
        <begin position="1"/>
        <end position="24"/>
    </location>
</feature>
<keyword evidence="6" id="KW-0472">Membrane</keyword>
<sequence length="380" mass="43067">MARREKLSRDENYKSRRNPKNEPSFSSILLDEIFRSTDTSSETATDLKFYSEKPVKMQQIFSAHTDERSYSGEHEEVGSCRKACLDGKWAKKEEHNGKFLAGKKPPLTPSFERKSFQDKDLLFFSSTTLSASETESFVSSKNSCFSTVARPPKPVKILAKTKQEEGLSYNDQKNKRETKNLMIKSKSRASKIYTNFMNMKQPVSPGGKLTSFINSLFSNTNRKESRTNEGPPFEDPKKSSIASYSIPSSASSFSRSSSLVDNLPKLTKKVRNGVQRRAAFDTVSVILDEDLRLFGHNSLDNEIFGRSAMVVKGGNSDVKCYQNQRKEDCSVFAKPWEGEDDKYDNNYDGISDSSSDLFELDHLSMYTNSRFCDGVRNDFF</sequence>
<evidence type="ECO:0000256" key="6">
    <source>
        <dbReference type="ARBA" id="ARBA00023136"/>
    </source>
</evidence>
<evidence type="ECO:0000256" key="7">
    <source>
        <dbReference type="ARBA" id="ARBA00023294"/>
    </source>
</evidence>
<gene>
    <name evidence="9" type="ORF">F511_21925</name>
</gene>
<keyword evidence="10" id="KW-1185">Reference proteome</keyword>
<proteinExistence type="inferred from homology"/>
<dbReference type="InterPro" id="IPR039621">
    <property type="entry name" value="BG1-like"/>
</dbReference>
<reference evidence="9 10" key="1">
    <citation type="journal article" date="2015" name="Proc. Natl. Acad. Sci. U.S.A.">
        <title>The resurrection genome of Boea hygrometrica: A blueprint for survival of dehydration.</title>
        <authorList>
            <person name="Xiao L."/>
            <person name="Yang G."/>
            <person name="Zhang L."/>
            <person name="Yang X."/>
            <person name="Zhao S."/>
            <person name="Ji Z."/>
            <person name="Zhou Q."/>
            <person name="Hu M."/>
            <person name="Wang Y."/>
            <person name="Chen M."/>
            <person name="Xu Y."/>
            <person name="Jin H."/>
            <person name="Xiao X."/>
            <person name="Hu G."/>
            <person name="Bao F."/>
            <person name="Hu Y."/>
            <person name="Wan P."/>
            <person name="Li L."/>
            <person name="Deng X."/>
            <person name="Kuang T."/>
            <person name="Xiang C."/>
            <person name="Zhu J.K."/>
            <person name="Oliver M.J."/>
            <person name="He Y."/>
        </authorList>
    </citation>
    <scope>NUCLEOTIDE SEQUENCE [LARGE SCALE GENOMIC DNA]</scope>
    <source>
        <strain evidence="10">cv. XS01</strain>
    </source>
</reference>